<dbReference type="SMART" id="SM00135">
    <property type="entry name" value="LY"/>
    <property type="match status" value="2"/>
</dbReference>
<dbReference type="InterPro" id="IPR000033">
    <property type="entry name" value="LDLR_classB_rpt"/>
</dbReference>
<dbReference type="GO" id="GO:0017147">
    <property type="term" value="F:Wnt-protein binding"/>
    <property type="evidence" value="ECO:0007669"/>
    <property type="project" value="TreeGrafter"/>
</dbReference>
<dbReference type="InterPro" id="IPR010916">
    <property type="entry name" value="TonB_box_CS"/>
</dbReference>
<dbReference type="SUPFAM" id="SSF81296">
    <property type="entry name" value="E set domains"/>
    <property type="match status" value="2"/>
</dbReference>
<dbReference type="Gene3D" id="2.120.10.30">
    <property type="entry name" value="TolB, C-terminal domain"/>
    <property type="match status" value="1"/>
</dbReference>
<dbReference type="InterPro" id="IPR014756">
    <property type="entry name" value="Ig_E-set"/>
</dbReference>
<gene>
    <name evidence="2" type="ORF">QNI16_18705</name>
</gene>
<dbReference type="Pfam" id="PF01833">
    <property type="entry name" value="TIG"/>
    <property type="match status" value="1"/>
</dbReference>
<dbReference type="GO" id="GO:0005886">
    <property type="term" value="C:plasma membrane"/>
    <property type="evidence" value="ECO:0007669"/>
    <property type="project" value="TreeGrafter"/>
</dbReference>
<dbReference type="GO" id="GO:0060070">
    <property type="term" value="P:canonical Wnt signaling pathway"/>
    <property type="evidence" value="ECO:0007669"/>
    <property type="project" value="TreeGrafter"/>
</dbReference>
<dbReference type="PROSITE" id="PS51257">
    <property type="entry name" value="PROKAR_LIPOPROTEIN"/>
    <property type="match status" value="1"/>
</dbReference>
<evidence type="ECO:0000313" key="3">
    <source>
        <dbReference type="Proteomes" id="UP001241110"/>
    </source>
</evidence>
<dbReference type="InterPro" id="IPR050778">
    <property type="entry name" value="Cueball_EGF_LRP_Nidogen"/>
</dbReference>
<dbReference type="AlphaFoldDB" id="A0AAE3QPK4"/>
<dbReference type="Gene3D" id="2.60.40.10">
    <property type="entry name" value="Immunoglobulins"/>
    <property type="match status" value="2"/>
</dbReference>
<dbReference type="InterPro" id="IPR013783">
    <property type="entry name" value="Ig-like_fold"/>
</dbReference>
<dbReference type="Proteomes" id="UP001241110">
    <property type="component" value="Unassembled WGS sequence"/>
</dbReference>
<dbReference type="PROSITE" id="PS00430">
    <property type="entry name" value="TONB_DEPENDENT_REC_1"/>
    <property type="match status" value="1"/>
</dbReference>
<dbReference type="PANTHER" id="PTHR46513">
    <property type="entry name" value="VITELLOGENIN RECEPTOR-LIKE PROTEIN-RELATED-RELATED"/>
    <property type="match status" value="1"/>
</dbReference>
<evidence type="ECO:0000259" key="1">
    <source>
        <dbReference type="Pfam" id="PF01833"/>
    </source>
</evidence>
<name>A0AAE3QPK4_9BACT</name>
<dbReference type="RefSeq" id="WP_313981792.1">
    <property type="nucleotide sequence ID" value="NZ_JASJOS010000008.1"/>
</dbReference>
<dbReference type="EMBL" id="JASJOS010000008">
    <property type="protein sequence ID" value="MDJ1482541.1"/>
    <property type="molecule type" value="Genomic_DNA"/>
</dbReference>
<accession>A0AAE3QPK4</accession>
<sequence>MKKSYPFFLQIHYLIILFLVSVTLFSTSCKKEKEVTLPVITAISPDSAYIGDTVVVSGKFFEAYGEDNFVLFNGKAAKLIDGNESQMRIIVPYGAETGPVVIDANHRISAEFLFKVRRRGTVITSISPTNSEEAPLGSGVVEIKGKNFRTNDFLEGKAYVNFTNSERNSVFYATDTLLMVSVPQAARTGQLSLVQEGLTFTGPVFTVKEPSLISVSPAEATEGITITLQGNALFSVNGFSINGQAINNYSILSNTEAQLTLPAGLGTGDFPIVMIFGDTPITSETEIILKPLTNIISTIYYTDGNSTYRRSIDGGGNEYNALLPISTSNRCMTVDRSAGKIYYGGFNALASANLDGTDFKVLFQTDPRGPGIVTDLEAINGKLYWTDSNNNQIKSANVDGSGTIQVLYGDSPSDQITGVFGIAVVGTDIFWTDQNSQKIGKGSIDGSGTPSFMTVSGTAPLFPLDIDAIAISGTIRIYIVDQVSNINWGEPDRILWSNVNGTSVSLSSLNTLSPGAGGISSTQFLTIEPTKQKVQWADNSGYSLMESNLDGGGIITKSTLSTSYVNFFIVE</sequence>
<dbReference type="InterPro" id="IPR002909">
    <property type="entry name" value="IPT_dom"/>
</dbReference>
<proteinExistence type="predicted"/>
<evidence type="ECO:0000313" key="2">
    <source>
        <dbReference type="EMBL" id="MDJ1482541.1"/>
    </source>
</evidence>
<dbReference type="InterPro" id="IPR011042">
    <property type="entry name" value="6-blade_b-propeller_TolB-like"/>
</dbReference>
<dbReference type="PANTHER" id="PTHR46513:SF13">
    <property type="entry name" value="EGF-LIKE DOMAIN-CONTAINING PROTEIN"/>
    <property type="match status" value="1"/>
</dbReference>
<dbReference type="GO" id="GO:0042813">
    <property type="term" value="F:Wnt receptor activity"/>
    <property type="evidence" value="ECO:0007669"/>
    <property type="project" value="TreeGrafter"/>
</dbReference>
<dbReference type="SUPFAM" id="SSF63825">
    <property type="entry name" value="YWTD domain"/>
    <property type="match status" value="1"/>
</dbReference>
<feature type="domain" description="IPT/TIG" evidence="1">
    <location>
        <begin position="38"/>
        <end position="103"/>
    </location>
</feature>
<protein>
    <recommendedName>
        <fullName evidence="1">IPT/TIG domain-containing protein</fullName>
    </recommendedName>
</protein>
<comment type="caution">
    <text evidence="2">The sequence shown here is derived from an EMBL/GenBank/DDBJ whole genome shotgun (WGS) entry which is preliminary data.</text>
</comment>
<organism evidence="2 3">
    <name type="scientific">Xanthocytophaga flava</name>
    <dbReference type="NCBI Taxonomy" id="3048013"/>
    <lineage>
        <taxon>Bacteria</taxon>
        <taxon>Pseudomonadati</taxon>
        <taxon>Bacteroidota</taxon>
        <taxon>Cytophagia</taxon>
        <taxon>Cytophagales</taxon>
        <taxon>Rhodocytophagaceae</taxon>
        <taxon>Xanthocytophaga</taxon>
    </lineage>
</organism>
<reference evidence="2" key="1">
    <citation type="submission" date="2023-05" db="EMBL/GenBank/DDBJ databases">
        <authorList>
            <person name="Zhang X."/>
        </authorList>
    </citation>
    <scope>NUCLEOTIDE SEQUENCE</scope>
    <source>
        <strain evidence="2">YF14B1</strain>
    </source>
</reference>